<keyword evidence="2" id="KW-1185">Reference proteome</keyword>
<dbReference type="AlphaFoldDB" id="A0AAN8MM68"/>
<organism evidence="1 2">
    <name type="scientific">Orbilia javanica</name>
    <dbReference type="NCBI Taxonomy" id="47235"/>
    <lineage>
        <taxon>Eukaryota</taxon>
        <taxon>Fungi</taxon>
        <taxon>Dikarya</taxon>
        <taxon>Ascomycota</taxon>
        <taxon>Pezizomycotina</taxon>
        <taxon>Orbiliomycetes</taxon>
        <taxon>Orbiliales</taxon>
        <taxon>Orbiliaceae</taxon>
        <taxon>Orbilia</taxon>
    </lineage>
</organism>
<evidence type="ECO:0000313" key="2">
    <source>
        <dbReference type="Proteomes" id="UP001313282"/>
    </source>
</evidence>
<sequence>MSSRSSSRDSTCEITTISREQTRLFSTALPNNAASTQTRMLFADALYQSNFFADLLSSDMAH</sequence>
<gene>
    <name evidence="1" type="ORF">TWF718_002249</name>
</gene>
<dbReference type="Proteomes" id="UP001313282">
    <property type="component" value="Unassembled WGS sequence"/>
</dbReference>
<accession>A0AAN8MM68</accession>
<comment type="caution">
    <text evidence="1">The sequence shown here is derived from an EMBL/GenBank/DDBJ whole genome shotgun (WGS) entry which is preliminary data.</text>
</comment>
<name>A0AAN8MM68_9PEZI</name>
<dbReference type="EMBL" id="JAVHNR010000010">
    <property type="protein sequence ID" value="KAK6331703.1"/>
    <property type="molecule type" value="Genomic_DNA"/>
</dbReference>
<evidence type="ECO:0000313" key="1">
    <source>
        <dbReference type="EMBL" id="KAK6331703.1"/>
    </source>
</evidence>
<proteinExistence type="predicted"/>
<reference evidence="1 2" key="1">
    <citation type="submission" date="2019-10" db="EMBL/GenBank/DDBJ databases">
        <authorList>
            <person name="Palmer J.M."/>
        </authorList>
    </citation>
    <scope>NUCLEOTIDE SEQUENCE [LARGE SCALE GENOMIC DNA]</scope>
    <source>
        <strain evidence="1 2">TWF718</strain>
    </source>
</reference>
<protein>
    <submittedName>
        <fullName evidence="1">Uncharacterized protein</fullName>
    </submittedName>
</protein>